<reference evidence="1" key="1">
    <citation type="submission" date="2024-06" db="EMBL/GenBank/DDBJ databases">
        <authorList>
            <person name="Coelho C."/>
            <person name="Bento M."/>
            <person name="Garcia E."/>
            <person name="Camelo A."/>
            <person name="Brandao I."/>
            <person name="Espirito Santo C."/>
            <person name="Trovao J."/>
            <person name="Verissimo A."/>
            <person name="Costa J."/>
            <person name="Tiago I."/>
        </authorList>
    </citation>
    <scope>NUCLEOTIDE SEQUENCE</scope>
    <source>
        <strain evidence="1">KWT182</strain>
    </source>
</reference>
<evidence type="ECO:0000313" key="1">
    <source>
        <dbReference type="EMBL" id="XBS68926.1"/>
    </source>
</evidence>
<accession>A0AAU7Q9P7</accession>
<proteinExistence type="predicted"/>
<dbReference type="AlphaFoldDB" id="A0AAU7Q9P7"/>
<gene>
    <name evidence="1" type="ORF">ABK905_20590</name>
</gene>
<organism evidence="1">
    <name type="scientific">Acerihabitans sp. KWT182</name>
    <dbReference type="NCBI Taxonomy" id="3157919"/>
    <lineage>
        <taxon>Bacteria</taxon>
        <taxon>Pseudomonadati</taxon>
        <taxon>Pseudomonadota</taxon>
        <taxon>Gammaproteobacteria</taxon>
        <taxon>Enterobacterales</taxon>
        <taxon>Pectobacteriaceae</taxon>
        <taxon>Acerihabitans</taxon>
    </lineage>
</organism>
<name>A0AAU7Q9P7_9GAMM</name>
<sequence>MDYPNPSIVSNIAWRLTAFILGSKKHHISDGVTTTPPVGAFIPIRRLSADSSGETVTLNLPNGCSVSCLPAQLMNVMQALSLC</sequence>
<dbReference type="EMBL" id="CP157947">
    <property type="protein sequence ID" value="XBS68926.1"/>
    <property type="molecule type" value="Genomic_DNA"/>
</dbReference>
<protein>
    <submittedName>
        <fullName evidence="1">Uncharacterized protein</fullName>
    </submittedName>
</protein>